<keyword evidence="3" id="KW-1185">Reference proteome</keyword>
<evidence type="ECO:0000313" key="3">
    <source>
        <dbReference type="Proteomes" id="UP000199138"/>
    </source>
</evidence>
<proteinExistence type="predicted"/>
<accession>A0A1I7EXX2</accession>
<feature type="signal peptide" evidence="1">
    <location>
        <begin position="1"/>
        <end position="18"/>
    </location>
</feature>
<sequence>MKKLLLVFLLVYSSTVFSQETTSKTVSSSFSMKITSLEDLEEIDWDDLKAMFSDSEPDEKITIIISYVNEHITDKHNGITQENNSEFKLKSENTAAHINETIAGLKKFTTTFIKSQH</sequence>
<evidence type="ECO:0000256" key="1">
    <source>
        <dbReference type="SAM" id="SignalP"/>
    </source>
</evidence>
<organism evidence="2 3">
    <name type="scientific">Pustulibacterium marinum</name>
    <dbReference type="NCBI Taxonomy" id="1224947"/>
    <lineage>
        <taxon>Bacteria</taxon>
        <taxon>Pseudomonadati</taxon>
        <taxon>Bacteroidota</taxon>
        <taxon>Flavobacteriia</taxon>
        <taxon>Flavobacteriales</taxon>
        <taxon>Flavobacteriaceae</taxon>
        <taxon>Pustulibacterium</taxon>
    </lineage>
</organism>
<dbReference type="Proteomes" id="UP000199138">
    <property type="component" value="Unassembled WGS sequence"/>
</dbReference>
<gene>
    <name evidence="2" type="ORF">SAMN05216480_101399</name>
</gene>
<keyword evidence="1" id="KW-0732">Signal</keyword>
<dbReference type="AlphaFoldDB" id="A0A1I7EXX2"/>
<dbReference type="RefSeq" id="WP_093022269.1">
    <property type="nucleotide sequence ID" value="NZ_FPBK01000001.1"/>
</dbReference>
<protein>
    <submittedName>
        <fullName evidence="2">Uncharacterized protein</fullName>
    </submittedName>
</protein>
<name>A0A1I7EXX2_9FLAO</name>
<feature type="chain" id="PRO_5011774298" evidence="1">
    <location>
        <begin position="19"/>
        <end position="117"/>
    </location>
</feature>
<dbReference type="STRING" id="1224947.SAMN05216480_101399"/>
<evidence type="ECO:0000313" key="2">
    <source>
        <dbReference type="EMBL" id="SFU28735.1"/>
    </source>
</evidence>
<dbReference type="EMBL" id="FPBK01000001">
    <property type="protein sequence ID" value="SFU28735.1"/>
    <property type="molecule type" value="Genomic_DNA"/>
</dbReference>
<reference evidence="2 3" key="1">
    <citation type="submission" date="2016-10" db="EMBL/GenBank/DDBJ databases">
        <authorList>
            <person name="de Groot N.N."/>
        </authorList>
    </citation>
    <scope>NUCLEOTIDE SEQUENCE [LARGE SCALE GENOMIC DNA]</scope>
    <source>
        <strain evidence="2 3">CGMCC 1.12333</strain>
    </source>
</reference>